<gene>
    <name evidence="7" type="ORF">BDW02DRAFT_649288</name>
</gene>
<evidence type="ECO:0000256" key="2">
    <source>
        <dbReference type="ARBA" id="ARBA00007719"/>
    </source>
</evidence>
<dbReference type="EMBL" id="ML975343">
    <property type="protein sequence ID" value="KAF1832250.1"/>
    <property type="molecule type" value="Genomic_DNA"/>
</dbReference>
<comment type="function">
    <text evidence="6">Part of the dynactin complex that activates the molecular motor dynein for ultra-processive transport along microtubules.</text>
</comment>
<dbReference type="Gene3D" id="2.160.10.10">
    <property type="entry name" value="Hexapeptide repeat proteins"/>
    <property type="match status" value="1"/>
</dbReference>
<sequence length="197" mass="20942">MSTRPNPPQKRTSLLPKPKLLTLDPTVLIAQHAHLSGNNPITIGARTVLHPHCRILSGNAAVVVGAGCVIFERARVGMGVGGMGDKQGTDTVLGKNVVVETNGVVEGGEVGDGTVVGVGGVVGRGCVVGRYCTIAASEILPPYTRIPDFTVVYGGGQQRVDRTLEMRPELVESKMGLHEKQLDMFQRLVPNQVAKWM</sequence>
<accession>A0A6A5K7H0</accession>
<keyword evidence="5" id="KW-0206">Cytoskeleton</keyword>
<dbReference type="GO" id="GO:0070840">
    <property type="term" value="F:dynein complex binding"/>
    <property type="evidence" value="ECO:0007669"/>
    <property type="project" value="TreeGrafter"/>
</dbReference>
<dbReference type="GO" id="GO:0007052">
    <property type="term" value="P:mitotic spindle organization"/>
    <property type="evidence" value="ECO:0007669"/>
    <property type="project" value="TreeGrafter"/>
</dbReference>
<dbReference type="OrthoDB" id="2355at2759"/>
<keyword evidence="4" id="KW-0963">Cytoplasm</keyword>
<keyword evidence="8" id="KW-1185">Reference proteome</keyword>
<comment type="similarity">
    <text evidence="2">Belongs to the dynactin subunits 5/6 family. Dynactin subunit 6 subfamily.</text>
</comment>
<evidence type="ECO:0000256" key="3">
    <source>
        <dbReference type="ARBA" id="ARBA00016573"/>
    </source>
</evidence>
<dbReference type="Proteomes" id="UP000800040">
    <property type="component" value="Unassembled WGS sequence"/>
</dbReference>
<evidence type="ECO:0000256" key="6">
    <source>
        <dbReference type="ARBA" id="ARBA00034687"/>
    </source>
</evidence>
<evidence type="ECO:0000256" key="5">
    <source>
        <dbReference type="ARBA" id="ARBA00023212"/>
    </source>
</evidence>
<dbReference type="AlphaFoldDB" id="A0A6A5K7H0"/>
<organism evidence="7 8">
    <name type="scientific">Decorospora gaudefroyi</name>
    <dbReference type="NCBI Taxonomy" id="184978"/>
    <lineage>
        <taxon>Eukaryota</taxon>
        <taxon>Fungi</taxon>
        <taxon>Dikarya</taxon>
        <taxon>Ascomycota</taxon>
        <taxon>Pezizomycotina</taxon>
        <taxon>Dothideomycetes</taxon>
        <taxon>Pleosporomycetidae</taxon>
        <taxon>Pleosporales</taxon>
        <taxon>Pleosporineae</taxon>
        <taxon>Pleosporaceae</taxon>
        <taxon>Decorospora</taxon>
    </lineage>
</organism>
<comment type="subcellular location">
    <subcellularLocation>
        <location evidence="1">Cytoplasm</location>
        <location evidence="1">Cytoskeleton</location>
    </subcellularLocation>
</comment>
<protein>
    <recommendedName>
        <fullName evidence="3">Dynactin subunit 6</fullName>
    </recommendedName>
</protein>
<reference evidence="7" key="1">
    <citation type="submission" date="2020-01" db="EMBL/GenBank/DDBJ databases">
        <authorList>
            <consortium name="DOE Joint Genome Institute"/>
            <person name="Haridas S."/>
            <person name="Albert R."/>
            <person name="Binder M."/>
            <person name="Bloem J."/>
            <person name="Labutti K."/>
            <person name="Salamov A."/>
            <person name="Andreopoulos B."/>
            <person name="Baker S.E."/>
            <person name="Barry K."/>
            <person name="Bills G."/>
            <person name="Bluhm B.H."/>
            <person name="Cannon C."/>
            <person name="Castanera R."/>
            <person name="Culley D.E."/>
            <person name="Daum C."/>
            <person name="Ezra D."/>
            <person name="Gonzalez J.B."/>
            <person name="Henrissat B."/>
            <person name="Kuo A."/>
            <person name="Liang C."/>
            <person name="Lipzen A."/>
            <person name="Lutzoni F."/>
            <person name="Magnuson J."/>
            <person name="Mondo S."/>
            <person name="Nolan M."/>
            <person name="Ohm R."/>
            <person name="Pangilinan J."/>
            <person name="Park H.-J."/>
            <person name="Ramirez L."/>
            <person name="Alfaro M."/>
            <person name="Sun H."/>
            <person name="Tritt A."/>
            <person name="Yoshinaga Y."/>
            <person name="Zwiers L.-H."/>
            <person name="Turgeon B.G."/>
            <person name="Goodwin S.B."/>
            <person name="Spatafora J.W."/>
            <person name="Crous P.W."/>
            <person name="Grigoriev I.V."/>
        </authorList>
    </citation>
    <scope>NUCLEOTIDE SEQUENCE</scope>
    <source>
        <strain evidence="7">P77</strain>
    </source>
</reference>
<evidence type="ECO:0000256" key="1">
    <source>
        <dbReference type="ARBA" id="ARBA00004245"/>
    </source>
</evidence>
<dbReference type="Pfam" id="PF21711">
    <property type="entry name" value="DCTN5"/>
    <property type="match status" value="1"/>
</dbReference>
<dbReference type="InterPro" id="IPR011004">
    <property type="entry name" value="Trimer_LpxA-like_sf"/>
</dbReference>
<evidence type="ECO:0000313" key="8">
    <source>
        <dbReference type="Proteomes" id="UP000800040"/>
    </source>
</evidence>
<dbReference type="SUPFAM" id="SSF51161">
    <property type="entry name" value="Trimeric LpxA-like enzymes"/>
    <property type="match status" value="1"/>
</dbReference>
<name>A0A6A5K7H0_9PLEO</name>
<dbReference type="InterPro" id="IPR027777">
    <property type="entry name" value="DCTN6"/>
</dbReference>
<evidence type="ECO:0000256" key="4">
    <source>
        <dbReference type="ARBA" id="ARBA00022490"/>
    </source>
</evidence>
<evidence type="ECO:0000313" key="7">
    <source>
        <dbReference type="EMBL" id="KAF1832250.1"/>
    </source>
</evidence>
<dbReference type="PANTHER" id="PTHR13072">
    <property type="entry name" value="DYNACTIN 6"/>
    <property type="match status" value="1"/>
</dbReference>
<proteinExistence type="inferred from homology"/>
<dbReference type="PANTHER" id="PTHR13072:SF0">
    <property type="entry name" value="DYNACTIN SUBUNIT 6"/>
    <property type="match status" value="1"/>
</dbReference>
<dbReference type="GO" id="GO:0005869">
    <property type="term" value="C:dynactin complex"/>
    <property type="evidence" value="ECO:0007669"/>
    <property type="project" value="InterPro"/>
</dbReference>